<evidence type="ECO:0000259" key="4">
    <source>
        <dbReference type="Pfam" id="PF02974"/>
    </source>
</evidence>
<proteinExistence type="predicted"/>
<feature type="region of interest" description="Disordered" evidence="2">
    <location>
        <begin position="52"/>
        <end position="81"/>
    </location>
</feature>
<dbReference type="SUPFAM" id="SSF50882">
    <property type="entry name" value="beta-Barrel protease inhibitors"/>
    <property type="match status" value="1"/>
</dbReference>
<evidence type="ECO:0000256" key="2">
    <source>
        <dbReference type="SAM" id="MobiDB-lite"/>
    </source>
</evidence>
<feature type="domain" description="Alkaline proteinase inhibitor/ Outer membrane lipoprotein Omp19" evidence="4">
    <location>
        <begin position="112"/>
        <end position="200"/>
    </location>
</feature>
<dbReference type="EMBL" id="JACEON010000004">
    <property type="protein sequence ID" value="MBA4611287.1"/>
    <property type="molecule type" value="Genomic_DNA"/>
</dbReference>
<dbReference type="PROSITE" id="PS51257">
    <property type="entry name" value="PROKAR_LIPOPROTEIN"/>
    <property type="match status" value="1"/>
</dbReference>
<feature type="chain" id="PRO_5032457113" evidence="3">
    <location>
        <begin position="19"/>
        <end position="203"/>
    </location>
</feature>
<organism evidence="5 6">
    <name type="scientific">Stappia taiwanensis</name>
    <dbReference type="NCBI Taxonomy" id="992267"/>
    <lineage>
        <taxon>Bacteria</taxon>
        <taxon>Pseudomonadati</taxon>
        <taxon>Pseudomonadota</taxon>
        <taxon>Alphaproteobacteria</taxon>
        <taxon>Hyphomicrobiales</taxon>
        <taxon>Stappiaceae</taxon>
        <taxon>Stappia</taxon>
    </lineage>
</organism>
<dbReference type="Proteomes" id="UP000559404">
    <property type="component" value="Unassembled WGS sequence"/>
</dbReference>
<dbReference type="RefSeq" id="WP_181759473.1">
    <property type="nucleotide sequence ID" value="NZ_BMCR01000002.1"/>
</dbReference>
<accession>A0A838XNB3</accession>
<evidence type="ECO:0000313" key="6">
    <source>
        <dbReference type="Proteomes" id="UP000559404"/>
    </source>
</evidence>
<evidence type="ECO:0000256" key="3">
    <source>
        <dbReference type="SAM" id="SignalP"/>
    </source>
</evidence>
<protein>
    <submittedName>
        <fullName evidence="5">AprI/Inh family metalloprotease inhibitor</fullName>
    </submittedName>
</protein>
<dbReference type="InterPro" id="IPR016085">
    <property type="entry name" value="Protease_inh_B-barrel_dom"/>
</dbReference>
<sequence>MKKLAALLSGLLVTACQSTGPGPSPHATGTYYRPSSMPYNSTTWRTHNMTRQATLSSKSRSWVDANGTRHTKSSRTTASASVSVNPDALGATMATLIGAAASSGDGGYRPAPHASDLAGSWQLDIDGKQCKLTLNRPVGRPTGYASSFGCFGSDLGQVTGWSLRGYEVVLTGTFDKRRASLHRTAHNRLDGMTAGGTRITAWR</sequence>
<dbReference type="Pfam" id="PF02974">
    <property type="entry name" value="Inh"/>
    <property type="match status" value="1"/>
</dbReference>
<reference evidence="5 6" key="2">
    <citation type="submission" date="2020-08" db="EMBL/GenBank/DDBJ databases">
        <title>Stappia taiwanensis sp. nov., isolated from a coastal thermal spring.</title>
        <authorList>
            <person name="Kampfer P."/>
        </authorList>
    </citation>
    <scope>NUCLEOTIDE SEQUENCE [LARGE SCALE GENOMIC DNA]</scope>
    <source>
        <strain evidence="5 6">DSM 23284</strain>
    </source>
</reference>
<evidence type="ECO:0000256" key="1">
    <source>
        <dbReference type="ARBA" id="ARBA00022729"/>
    </source>
</evidence>
<dbReference type="AlphaFoldDB" id="A0A838XNB3"/>
<feature type="signal peptide" evidence="3">
    <location>
        <begin position="1"/>
        <end position="18"/>
    </location>
</feature>
<name>A0A838XNB3_9HYPH</name>
<dbReference type="InterPro" id="IPR021140">
    <property type="entry name" value="Inh/Omp19"/>
</dbReference>
<evidence type="ECO:0000313" key="5">
    <source>
        <dbReference type="EMBL" id="MBA4611287.1"/>
    </source>
</evidence>
<dbReference type="GO" id="GO:0004866">
    <property type="term" value="F:endopeptidase inhibitor activity"/>
    <property type="evidence" value="ECO:0007669"/>
    <property type="project" value="InterPro"/>
</dbReference>
<reference evidence="5 6" key="1">
    <citation type="submission" date="2020-07" db="EMBL/GenBank/DDBJ databases">
        <authorList>
            <person name="Li M."/>
        </authorList>
    </citation>
    <scope>NUCLEOTIDE SEQUENCE [LARGE SCALE GENOMIC DNA]</scope>
    <source>
        <strain evidence="5 6">DSM 23284</strain>
    </source>
</reference>
<dbReference type="Gene3D" id="2.40.128.10">
    <property type="match status" value="1"/>
</dbReference>
<comment type="caution">
    <text evidence="5">The sequence shown here is derived from an EMBL/GenBank/DDBJ whole genome shotgun (WGS) entry which is preliminary data.</text>
</comment>
<keyword evidence="6" id="KW-1185">Reference proteome</keyword>
<keyword evidence="1 3" id="KW-0732">Signal</keyword>
<gene>
    <name evidence="5" type="ORF">H1W37_06475</name>
</gene>